<dbReference type="InterPro" id="IPR003660">
    <property type="entry name" value="HAMP_dom"/>
</dbReference>
<evidence type="ECO:0000256" key="2">
    <source>
        <dbReference type="ARBA" id="ARBA00001936"/>
    </source>
</evidence>
<dbReference type="AlphaFoldDB" id="A0A1I4Y067"/>
<evidence type="ECO:0000256" key="13">
    <source>
        <dbReference type="ARBA" id="ARBA00022840"/>
    </source>
</evidence>
<evidence type="ECO:0000256" key="12">
    <source>
        <dbReference type="ARBA" id="ARBA00022801"/>
    </source>
</evidence>
<dbReference type="SUPFAM" id="SSF55874">
    <property type="entry name" value="ATPase domain of HSP90 chaperone/DNA topoisomerase II/histidine kinase"/>
    <property type="match status" value="1"/>
</dbReference>
<keyword evidence="18" id="KW-0346">Stress response</keyword>
<evidence type="ECO:0000256" key="14">
    <source>
        <dbReference type="ARBA" id="ARBA00022842"/>
    </source>
</evidence>
<keyword evidence="14" id="KW-0460">Magnesium</keyword>
<feature type="transmembrane region" description="Helical" evidence="23">
    <location>
        <begin position="141"/>
        <end position="162"/>
    </location>
</feature>
<evidence type="ECO:0000256" key="16">
    <source>
        <dbReference type="ARBA" id="ARBA00022989"/>
    </source>
</evidence>
<accession>A0A1I4Y067</accession>
<dbReference type="InterPro" id="IPR003661">
    <property type="entry name" value="HisK_dim/P_dom"/>
</dbReference>
<dbReference type="EC" id="2.7.13.3" evidence="5"/>
<evidence type="ECO:0000256" key="18">
    <source>
        <dbReference type="ARBA" id="ARBA00023016"/>
    </source>
</evidence>
<keyword evidence="20" id="KW-0464">Manganese</keyword>
<evidence type="ECO:0000256" key="5">
    <source>
        <dbReference type="ARBA" id="ARBA00012438"/>
    </source>
</evidence>
<dbReference type="InterPro" id="IPR036097">
    <property type="entry name" value="HisK_dim/P_sf"/>
</dbReference>
<evidence type="ECO:0000259" key="24">
    <source>
        <dbReference type="PROSITE" id="PS50109"/>
    </source>
</evidence>
<dbReference type="InterPro" id="IPR050980">
    <property type="entry name" value="2C_sensor_his_kinase"/>
</dbReference>
<dbReference type="PRINTS" id="PR00344">
    <property type="entry name" value="BCTRLSENSOR"/>
</dbReference>
<dbReference type="PANTHER" id="PTHR44936:SF9">
    <property type="entry name" value="SENSOR PROTEIN CREC"/>
    <property type="match status" value="1"/>
</dbReference>
<keyword evidence="16 23" id="KW-1133">Transmembrane helix</keyword>
<evidence type="ECO:0000256" key="21">
    <source>
        <dbReference type="ARBA" id="ARBA00040454"/>
    </source>
</evidence>
<dbReference type="GO" id="GO:0000155">
    <property type="term" value="F:phosphorelay sensor kinase activity"/>
    <property type="evidence" value="ECO:0007669"/>
    <property type="project" value="InterPro"/>
</dbReference>
<dbReference type="Pfam" id="PF02518">
    <property type="entry name" value="HATPase_c"/>
    <property type="match status" value="1"/>
</dbReference>
<dbReference type="RefSeq" id="WP_093342616.1">
    <property type="nucleotide sequence ID" value="NZ_FOUY01000012.1"/>
</dbReference>
<feature type="domain" description="HAMP" evidence="25">
    <location>
        <begin position="167"/>
        <end position="219"/>
    </location>
</feature>
<keyword evidence="23" id="KW-0472">Membrane</keyword>
<evidence type="ECO:0000256" key="3">
    <source>
        <dbReference type="ARBA" id="ARBA00001946"/>
    </source>
</evidence>
<dbReference type="PANTHER" id="PTHR44936">
    <property type="entry name" value="SENSOR PROTEIN CREC"/>
    <property type="match status" value="1"/>
</dbReference>
<gene>
    <name evidence="26" type="ORF">SAMN05216207_1012100</name>
</gene>
<dbReference type="GO" id="GO:0005524">
    <property type="term" value="F:ATP binding"/>
    <property type="evidence" value="ECO:0007669"/>
    <property type="project" value="UniProtKB-KW"/>
</dbReference>
<proteinExistence type="predicted"/>
<evidence type="ECO:0000256" key="15">
    <source>
        <dbReference type="ARBA" id="ARBA00022912"/>
    </source>
</evidence>
<comment type="subcellular location">
    <subcellularLocation>
        <location evidence="4">Cell membrane</location>
        <topology evidence="4">Multi-pass membrane protein</topology>
    </subcellularLocation>
</comment>
<evidence type="ECO:0000256" key="20">
    <source>
        <dbReference type="ARBA" id="ARBA00023211"/>
    </source>
</evidence>
<comment type="cofactor">
    <cofactor evidence="3">
        <name>Mg(2+)</name>
        <dbReference type="ChEBI" id="CHEBI:18420"/>
    </cofactor>
</comment>
<evidence type="ECO:0000256" key="22">
    <source>
        <dbReference type="ARBA" id="ARBA00041776"/>
    </source>
</evidence>
<evidence type="ECO:0000256" key="17">
    <source>
        <dbReference type="ARBA" id="ARBA00023012"/>
    </source>
</evidence>
<comment type="catalytic activity">
    <reaction evidence="1">
        <text>ATP + protein L-histidine = ADP + protein N-phospho-L-histidine.</text>
        <dbReference type="EC" id="2.7.13.3"/>
    </reaction>
</comment>
<dbReference type="Pfam" id="PF00512">
    <property type="entry name" value="HisKA"/>
    <property type="match status" value="1"/>
</dbReference>
<keyword evidence="10" id="KW-0547">Nucleotide-binding</keyword>
<keyword evidence="13" id="KW-0067">ATP-binding</keyword>
<dbReference type="Gene3D" id="1.10.287.130">
    <property type="match status" value="1"/>
</dbReference>
<feature type="domain" description="Histidine kinase" evidence="24">
    <location>
        <begin position="227"/>
        <end position="421"/>
    </location>
</feature>
<evidence type="ECO:0000256" key="7">
    <source>
        <dbReference type="ARBA" id="ARBA00022553"/>
    </source>
</evidence>
<keyword evidence="15" id="KW-0904">Protein phosphatase</keyword>
<evidence type="ECO:0000256" key="6">
    <source>
        <dbReference type="ARBA" id="ARBA00022475"/>
    </source>
</evidence>
<keyword evidence="9 23" id="KW-0812">Transmembrane</keyword>
<evidence type="ECO:0000313" key="26">
    <source>
        <dbReference type="EMBL" id="SFN31464.1"/>
    </source>
</evidence>
<keyword evidence="7" id="KW-0597">Phosphoprotein</keyword>
<keyword evidence="17" id="KW-0902">Two-component regulatory system</keyword>
<name>A0A1I4Y067_PSUAM</name>
<evidence type="ECO:0000259" key="25">
    <source>
        <dbReference type="PROSITE" id="PS50885"/>
    </source>
</evidence>
<evidence type="ECO:0000313" key="27">
    <source>
        <dbReference type="Proteomes" id="UP000199614"/>
    </source>
</evidence>
<dbReference type="SUPFAM" id="SSF47384">
    <property type="entry name" value="Homodimeric domain of signal transducing histidine kinase"/>
    <property type="match status" value="1"/>
</dbReference>
<evidence type="ECO:0000256" key="19">
    <source>
        <dbReference type="ARBA" id="ARBA00023026"/>
    </source>
</evidence>
<dbReference type="Proteomes" id="UP000199614">
    <property type="component" value="Unassembled WGS sequence"/>
</dbReference>
<dbReference type="SMART" id="SM00387">
    <property type="entry name" value="HATPase_c"/>
    <property type="match status" value="1"/>
</dbReference>
<sequence length="436" mass="45394">MRSRIVGLALIAAAFSVVLFGIPLAAGLAQLTVSEEQASLERLAVFAVRTVQEDMAHDRVPTSLPDAPDDAAVALYDDDGERLLGVGPPEGDAPVDYVLDGSDGPWPADQLIAVAPVSDTHDIVGVVRAVVPVSSVYGQLLPIWLGMAALGGLVLFSAWLLARRLAGRLARPLDQLVADADRLGDGDFGIVPRSTGVAETDRASAALSRTAHRLDDLLARERAFSAEASHQLRTPLAGLRLRLEAAVERPERLTLGTVEDGLASIDRLERTIDELLALARERQAASVEPADIGVLFGECVEEWGARLDRDDRSLLARPPQGLPNPDASSAAVRQILAVLLDNACMHGTGAVSVSAREAGEDALAIDVADEGPGIPPTAMRGAEHSAGMGLPLAQRLAESEGGRLTVGAPGSVVTLLLPVRAAAEPTGAASTPPVPG</sequence>
<dbReference type="InterPro" id="IPR003594">
    <property type="entry name" value="HATPase_dom"/>
</dbReference>
<evidence type="ECO:0000256" key="10">
    <source>
        <dbReference type="ARBA" id="ARBA00022741"/>
    </source>
</evidence>
<keyword evidence="27" id="KW-1185">Reference proteome</keyword>
<evidence type="ECO:0000256" key="8">
    <source>
        <dbReference type="ARBA" id="ARBA00022679"/>
    </source>
</evidence>
<evidence type="ECO:0000256" key="4">
    <source>
        <dbReference type="ARBA" id="ARBA00004651"/>
    </source>
</evidence>
<dbReference type="SMART" id="SM00388">
    <property type="entry name" value="HisKA"/>
    <property type="match status" value="1"/>
</dbReference>
<dbReference type="GO" id="GO:0004721">
    <property type="term" value="F:phosphoprotein phosphatase activity"/>
    <property type="evidence" value="ECO:0007669"/>
    <property type="project" value="UniProtKB-KW"/>
</dbReference>
<keyword evidence="19" id="KW-0843">Virulence</keyword>
<comment type="cofactor">
    <cofactor evidence="2">
        <name>Mn(2+)</name>
        <dbReference type="ChEBI" id="CHEBI:29035"/>
    </cofactor>
</comment>
<evidence type="ECO:0000256" key="11">
    <source>
        <dbReference type="ARBA" id="ARBA00022777"/>
    </source>
</evidence>
<keyword evidence="8" id="KW-0808">Transferase</keyword>
<organism evidence="26 27">
    <name type="scientific">Pseudonocardia ammonioxydans</name>
    <dbReference type="NCBI Taxonomy" id="260086"/>
    <lineage>
        <taxon>Bacteria</taxon>
        <taxon>Bacillati</taxon>
        <taxon>Actinomycetota</taxon>
        <taxon>Actinomycetes</taxon>
        <taxon>Pseudonocardiales</taxon>
        <taxon>Pseudonocardiaceae</taxon>
        <taxon>Pseudonocardia</taxon>
    </lineage>
</organism>
<keyword evidence="11 26" id="KW-0418">Kinase</keyword>
<dbReference type="PROSITE" id="PS50109">
    <property type="entry name" value="HIS_KIN"/>
    <property type="match status" value="1"/>
</dbReference>
<protein>
    <recommendedName>
        <fullName evidence="21">Signal transduction histidine-protein kinase/phosphatase MprB</fullName>
        <ecNumber evidence="5">2.7.13.3</ecNumber>
    </recommendedName>
    <alternativeName>
        <fullName evidence="22">Mycobacterial persistence regulator B</fullName>
    </alternativeName>
</protein>
<keyword evidence="6" id="KW-1003">Cell membrane</keyword>
<dbReference type="InterPro" id="IPR036890">
    <property type="entry name" value="HATPase_C_sf"/>
</dbReference>
<evidence type="ECO:0000256" key="23">
    <source>
        <dbReference type="SAM" id="Phobius"/>
    </source>
</evidence>
<dbReference type="EMBL" id="FOUY01000012">
    <property type="protein sequence ID" value="SFN31464.1"/>
    <property type="molecule type" value="Genomic_DNA"/>
</dbReference>
<dbReference type="STRING" id="260086.SAMN05216207_1012100"/>
<dbReference type="InterPro" id="IPR005467">
    <property type="entry name" value="His_kinase_dom"/>
</dbReference>
<evidence type="ECO:0000256" key="1">
    <source>
        <dbReference type="ARBA" id="ARBA00000085"/>
    </source>
</evidence>
<reference evidence="26 27" key="1">
    <citation type="submission" date="2016-10" db="EMBL/GenBank/DDBJ databases">
        <authorList>
            <person name="de Groot N.N."/>
        </authorList>
    </citation>
    <scope>NUCLEOTIDE SEQUENCE [LARGE SCALE GENOMIC DNA]</scope>
    <source>
        <strain evidence="26 27">CGMCC 4.1877</strain>
    </source>
</reference>
<keyword evidence="12" id="KW-0378">Hydrolase</keyword>
<evidence type="ECO:0000256" key="9">
    <source>
        <dbReference type="ARBA" id="ARBA00022692"/>
    </source>
</evidence>
<dbReference type="PROSITE" id="PS50885">
    <property type="entry name" value="HAMP"/>
    <property type="match status" value="1"/>
</dbReference>
<dbReference type="CDD" id="cd00082">
    <property type="entry name" value="HisKA"/>
    <property type="match status" value="1"/>
</dbReference>
<dbReference type="Gene3D" id="3.30.565.10">
    <property type="entry name" value="Histidine kinase-like ATPase, C-terminal domain"/>
    <property type="match status" value="1"/>
</dbReference>
<dbReference type="OrthoDB" id="5499837at2"/>
<dbReference type="GO" id="GO:0005886">
    <property type="term" value="C:plasma membrane"/>
    <property type="evidence" value="ECO:0007669"/>
    <property type="project" value="UniProtKB-SubCell"/>
</dbReference>
<dbReference type="InterPro" id="IPR004358">
    <property type="entry name" value="Sig_transdc_His_kin-like_C"/>
</dbReference>